<feature type="region of interest" description="Disordered" evidence="1">
    <location>
        <begin position="97"/>
        <end position="128"/>
    </location>
</feature>
<evidence type="ECO:0000256" key="2">
    <source>
        <dbReference type="SAM" id="Phobius"/>
    </source>
</evidence>
<gene>
    <name evidence="3" type="ORF">LN463_12465</name>
</gene>
<evidence type="ECO:0000313" key="4">
    <source>
        <dbReference type="Proteomes" id="UP001430605"/>
    </source>
</evidence>
<keyword evidence="4" id="KW-1185">Reference proteome</keyword>
<evidence type="ECO:0008006" key="5">
    <source>
        <dbReference type="Google" id="ProtNLM"/>
    </source>
</evidence>
<keyword evidence="2" id="KW-1133">Transmembrane helix</keyword>
<organism evidence="3 4">
    <name type="scientific">Xanthomonas euvesicatoria pv. euvesicatoria</name>
    <dbReference type="NCBI Taxonomy" id="2753541"/>
    <lineage>
        <taxon>Bacteria</taxon>
        <taxon>Pseudomonadati</taxon>
        <taxon>Pseudomonadota</taxon>
        <taxon>Gammaproteobacteria</taxon>
        <taxon>Lysobacterales</taxon>
        <taxon>Lysobacteraceae</taxon>
        <taxon>Xanthomonas</taxon>
    </lineage>
</organism>
<dbReference type="EMBL" id="JAJIUS010000068">
    <property type="protein sequence ID" value="MCC8635770.1"/>
    <property type="molecule type" value="Genomic_DNA"/>
</dbReference>
<keyword evidence="2" id="KW-0472">Membrane</keyword>
<dbReference type="RefSeq" id="WP_100665922.1">
    <property type="nucleotide sequence ID" value="NZ_JAJIUE010000013.1"/>
</dbReference>
<comment type="caution">
    <text evidence="3">The sequence shown here is derived from an EMBL/GenBank/DDBJ whole genome shotgun (WGS) entry which is preliminary data.</text>
</comment>
<accession>A0ABS8LN33</accession>
<feature type="transmembrane region" description="Helical" evidence="2">
    <location>
        <begin position="73"/>
        <end position="93"/>
    </location>
</feature>
<protein>
    <recommendedName>
        <fullName evidence="5">MFS transporter</fullName>
    </recommendedName>
</protein>
<reference evidence="3" key="1">
    <citation type="submission" date="2021-11" db="EMBL/GenBank/DDBJ databases">
        <title>Genome resources and taxonomic validation of 89 Xanthomonas strains.</title>
        <authorList>
            <person name="Tambong J.T."/>
        </authorList>
    </citation>
    <scope>NUCLEOTIDE SEQUENCE</scope>
    <source>
        <strain evidence="3">Xv 72</strain>
    </source>
</reference>
<sequence>MKVLAIFALGVGAISVRSTTDTVGMLLDQTGAQVQFMQKLVETNDPALAETAFKYGREVIGSFDATALTQQVLAVYALAAITGVFAIFILLGLPSIDRAGHGKSRWSLRKTSVPNDMKSTPSDGNSND</sequence>
<evidence type="ECO:0000256" key="1">
    <source>
        <dbReference type="SAM" id="MobiDB-lite"/>
    </source>
</evidence>
<proteinExistence type="predicted"/>
<keyword evidence="2" id="KW-0812">Transmembrane</keyword>
<name>A0ABS8LN33_XANEU</name>
<evidence type="ECO:0000313" key="3">
    <source>
        <dbReference type="EMBL" id="MCC8635770.1"/>
    </source>
</evidence>
<feature type="compositionally biased region" description="Polar residues" evidence="1">
    <location>
        <begin position="109"/>
        <end position="128"/>
    </location>
</feature>
<dbReference type="Proteomes" id="UP001430605">
    <property type="component" value="Unassembled WGS sequence"/>
</dbReference>